<comment type="caution">
    <text evidence="2">The sequence shown here is derived from an EMBL/GenBank/DDBJ whole genome shotgun (WGS) entry which is preliminary data.</text>
</comment>
<dbReference type="Proteomes" id="UP000689195">
    <property type="component" value="Unassembled WGS sequence"/>
</dbReference>
<evidence type="ECO:0000313" key="2">
    <source>
        <dbReference type="EMBL" id="CAD8136304.1"/>
    </source>
</evidence>
<accession>A0A8S1SBQ5</accession>
<reference evidence="2" key="1">
    <citation type="submission" date="2021-01" db="EMBL/GenBank/DDBJ databases">
        <authorList>
            <consortium name="Genoscope - CEA"/>
            <person name="William W."/>
        </authorList>
    </citation>
    <scope>NUCLEOTIDE SEQUENCE</scope>
</reference>
<proteinExistence type="predicted"/>
<gene>
    <name evidence="2" type="ORF">PPENT_87.1.T0050083</name>
</gene>
<dbReference type="EMBL" id="CAJJDO010000005">
    <property type="protein sequence ID" value="CAD8136304.1"/>
    <property type="molecule type" value="Genomic_DNA"/>
</dbReference>
<feature type="region of interest" description="Disordered" evidence="1">
    <location>
        <begin position="2008"/>
        <end position="2028"/>
    </location>
</feature>
<name>A0A8S1SBQ5_9CILI</name>
<keyword evidence="3" id="KW-1185">Reference proteome</keyword>
<organism evidence="2 3">
    <name type="scientific">Paramecium pentaurelia</name>
    <dbReference type="NCBI Taxonomy" id="43138"/>
    <lineage>
        <taxon>Eukaryota</taxon>
        <taxon>Sar</taxon>
        <taxon>Alveolata</taxon>
        <taxon>Ciliophora</taxon>
        <taxon>Intramacronucleata</taxon>
        <taxon>Oligohymenophorea</taxon>
        <taxon>Peniculida</taxon>
        <taxon>Parameciidae</taxon>
        <taxon>Paramecium</taxon>
    </lineage>
</organism>
<protein>
    <submittedName>
        <fullName evidence="2">Uncharacterized protein</fullName>
    </submittedName>
</protein>
<feature type="compositionally biased region" description="Acidic residues" evidence="1">
    <location>
        <begin position="2014"/>
        <end position="2028"/>
    </location>
</feature>
<sequence>MTFTFRLQSGLGKSGYLSLKIPFQIEASVVGTVPQGVDVIYNEVSTTDCSPISKFPGALYKDSNGWYHVKFLNLDGYSRALEANTYYRVSISSQTTFSNQVAQILSPIEALTIQDFSVNNWIKYDFNRAFALIEFTPTPPSTLVSSFTLQSTTPTLLDFRHSILVQITPTIPIDRKARIVILMTDNDYQFQGEQCTSESYKDANNTDIPALTSQQYSCQIVNNILTVNLYQIFNTTLKFSFSIKNPKFVKLSGGGFQIMSMFSYANHIVEQVKVLNILSTSALTWGINNQNLVTYFLWGLKLSDTTLPSQLKIIRDTTQNPYFNSFKFTFFPSSTTPLNLKLRVILNLNSDIGSMILEGSLQENLPQYDKNPVSCSITKVQPIKIICQNVGTLNFESRYFISIKMSFPSQATPGDLPADFGLIQLESSSNGVIYDALPLIPSGRDQLAIYSTLNSFAILSQSSGNGYTFVHSQRFSDTFACPTSSTFGLQYADYEQRLIFTARPQITTFAATVTTRTVGYYLYTNPKLQKGVSNVKAETPLQFTPPLACSPTPAVYTLADFVFDQGQDYFDITNTNQKYTVIQLTRKPLNIANIQNLFGGNAANNLYTVSIGPVYIRHNASQFCNEDLIDFIGFTAEIGIPSLSPIVPITGIIAANSYTLSGPNQMTNLYLSIANFWTGTTVKLDGSQFPAFIRVTGFLEQSIVDKAARLAIFFNNLTPFNEEISPEGKQYVSCSSTLNRKQKCYGYVGSDDSTNAFQSVYNLHRVEFILDDTFSKSGPASPFQLVIPVSTVRNVNQLTFYLATIASNQDDKVYSHFIAFKSSLISQTMNAPAIALVDPVNAAITKTGQSYKLDLINYTPSVGQQDSAAQVYYGHTQATPVISPNSGVQQGAAFFYQGKWNMIGPNFSTKGLILNPALTYEQKCVPYHYNDFYGFLCPMIGDTIITSISQYIKIEGFNYPDKGVQTPTGGFSGWSDKNGNLQSYSPESVSTITAGQIQIPLNIFPTIQRSYQDQIVKWIFTSINSIPKDGYVSIAFTSGSWPFTVSTASFCELRSSQVAKQITHTCTISKTDGVEIRFSFAASQAFPPDTYTIVQYGVNMPDSSSNDQAYSILTYTILNMIIDSTSVGAGTLKFNNTPLIPKIEVGDVQFERMNNGMRGKFEFKFKLINRGVLYNQQINFDLTMIASSTVSKSHCSILNQDGSQNFDWKSFEGSSFTLITIRPVSDLNPENQYIFRCFNILTPNNYIAPLVKVLSGSTILSQGTASNPPLTFENTPTVLSSTGLTLTKTYPQAYAMIELKINLVLSQPFDQKSTIYVNLPYYYNSYDNKKSLSCLMNDADAYCQYDNERTISIKLFTLTIDSFTIINLVIAGIIQPIYTYNDDQIFIMVDYDEVKTTINEYGTLSDVAVSSTVPISLIIRDFEISNVGIRTESQYTYYLTTLGNIQVGQYLVIDLPSKDYGKLVQLKPPTACSGVLESDGITSIISKCETLGNRILLQFEGVLQTNTKYIVKISGMTNMEASSCYIGLPIFSLITSDKTQIQQLSTYVYSNIQQFKLIADSTKKTMYWKEETDNDIKYTIEQKDDILRLNYNELLLKPGQYSKIISLGQIDGGYDKKLRFSINSNSGFFKVINDLIVYPGDGKALTRIGCSGSTNPQSYYLYFSKDESEPLTYSEAGIIQVMITTTKTEISTQFSSYDVPLFMKSIPVLIDFSEHIPVEDLLIDFELIPFDIDKPAGLKFQSTSDTKMNVQVTQENLKITFIIISETEVQDSDKLDTIDYYYSTLLMTFSGNSAPYYVQSSTQTQFKLVKDNTDVIKKTGCIYLMQINQLSDYSNKQIITFKSDQDLIIYYHAIMLNGFERNFDDVKLFSENNTQLRYSDYYQEQFGQIYLKAKNDYYLELKKLKARTWYKIKSWAVNLYDIQNETQYVEFFTQNNNGRLIKLTFHFGTELNPESKKAIACWLCYTFAYPCYDVLSYDAIFCSDSINKDLSFNSTTIYSQYKMLQETNTTTDETPTDDNTQDENNQDEGVEVDDGVETAVQFYFIPNQDLPNDINWKQVIAGVEDTNFMRYFVGNLTNSTRLFSVDPFEEITFDKSPEIISNIKFTRGLTWLSLSDIRLRQTGLVWGYITPKFSAGTYASDGLKPTNIQMKYFANCLNQSISSNYYFIKYYSSESISHNFTDLQPSKWYNIYLIATQDSPSLWTETSPVYSFTNKTLRKPFDEPAAIYDTLLLPILIIWLIQ</sequence>
<dbReference type="OrthoDB" id="296084at2759"/>
<evidence type="ECO:0000256" key="1">
    <source>
        <dbReference type="SAM" id="MobiDB-lite"/>
    </source>
</evidence>
<evidence type="ECO:0000313" key="3">
    <source>
        <dbReference type="Proteomes" id="UP000689195"/>
    </source>
</evidence>